<dbReference type="AlphaFoldDB" id="L1I5W8"/>
<dbReference type="PaxDb" id="55529-EKX31641"/>
<reference evidence="4 6" key="1">
    <citation type="journal article" date="2012" name="Nature">
        <title>Algal genomes reveal evolutionary mosaicism and the fate of nucleomorphs.</title>
        <authorList>
            <consortium name="DOE Joint Genome Institute"/>
            <person name="Curtis B.A."/>
            <person name="Tanifuji G."/>
            <person name="Burki F."/>
            <person name="Gruber A."/>
            <person name="Irimia M."/>
            <person name="Maruyama S."/>
            <person name="Arias M.C."/>
            <person name="Ball S.G."/>
            <person name="Gile G.H."/>
            <person name="Hirakawa Y."/>
            <person name="Hopkins J.F."/>
            <person name="Kuo A."/>
            <person name="Rensing S.A."/>
            <person name="Schmutz J."/>
            <person name="Symeonidi A."/>
            <person name="Elias M."/>
            <person name="Eveleigh R.J."/>
            <person name="Herman E.K."/>
            <person name="Klute M.J."/>
            <person name="Nakayama T."/>
            <person name="Obornik M."/>
            <person name="Reyes-Prieto A."/>
            <person name="Armbrust E.V."/>
            <person name="Aves S.J."/>
            <person name="Beiko R.G."/>
            <person name="Coutinho P."/>
            <person name="Dacks J.B."/>
            <person name="Durnford D.G."/>
            <person name="Fast N.M."/>
            <person name="Green B.R."/>
            <person name="Grisdale C.J."/>
            <person name="Hempel F."/>
            <person name="Henrissat B."/>
            <person name="Hoppner M.P."/>
            <person name="Ishida K."/>
            <person name="Kim E."/>
            <person name="Koreny L."/>
            <person name="Kroth P.G."/>
            <person name="Liu Y."/>
            <person name="Malik S.B."/>
            <person name="Maier U.G."/>
            <person name="McRose D."/>
            <person name="Mock T."/>
            <person name="Neilson J.A."/>
            <person name="Onodera N.T."/>
            <person name="Poole A.M."/>
            <person name="Pritham E.J."/>
            <person name="Richards T.A."/>
            <person name="Rocap G."/>
            <person name="Roy S.W."/>
            <person name="Sarai C."/>
            <person name="Schaack S."/>
            <person name="Shirato S."/>
            <person name="Slamovits C.H."/>
            <person name="Spencer D.F."/>
            <person name="Suzuki S."/>
            <person name="Worden A.Z."/>
            <person name="Zauner S."/>
            <person name="Barry K."/>
            <person name="Bell C."/>
            <person name="Bharti A.K."/>
            <person name="Crow J.A."/>
            <person name="Grimwood J."/>
            <person name="Kramer R."/>
            <person name="Lindquist E."/>
            <person name="Lucas S."/>
            <person name="Salamov A."/>
            <person name="McFadden G.I."/>
            <person name="Lane C.E."/>
            <person name="Keeling P.J."/>
            <person name="Gray M.W."/>
            <person name="Grigoriev I.V."/>
            <person name="Archibald J.M."/>
        </authorList>
    </citation>
    <scope>NUCLEOTIDE SEQUENCE</scope>
    <source>
        <strain evidence="4 6">CCMP2712</strain>
    </source>
</reference>
<evidence type="ECO:0000256" key="2">
    <source>
        <dbReference type="ARBA" id="ARBA00023315"/>
    </source>
</evidence>
<keyword evidence="1" id="KW-0808">Transferase</keyword>
<dbReference type="GeneID" id="17288363"/>
<evidence type="ECO:0000256" key="1">
    <source>
        <dbReference type="ARBA" id="ARBA00022679"/>
    </source>
</evidence>
<accession>L1I5W8</accession>
<gene>
    <name evidence="4" type="ORF">GUITHDRAFT_149172</name>
</gene>
<dbReference type="SUPFAM" id="SSF53187">
    <property type="entry name" value="Zn-dependent exopeptidases"/>
    <property type="match status" value="1"/>
</dbReference>
<dbReference type="GO" id="GO:0008270">
    <property type="term" value="F:zinc ion binding"/>
    <property type="evidence" value="ECO:0007669"/>
    <property type="project" value="TreeGrafter"/>
</dbReference>
<feature type="region of interest" description="Disordered" evidence="3">
    <location>
        <begin position="1"/>
        <end position="36"/>
    </location>
</feature>
<dbReference type="HOGENOM" id="CLU_884105_0_0_1"/>
<organism evidence="4">
    <name type="scientific">Guillardia theta (strain CCMP2712)</name>
    <name type="common">Cryptophyte</name>
    <dbReference type="NCBI Taxonomy" id="905079"/>
    <lineage>
        <taxon>Eukaryota</taxon>
        <taxon>Cryptophyceae</taxon>
        <taxon>Pyrenomonadales</taxon>
        <taxon>Geminigeraceae</taxon>
        <taxon>Guillardia</taxon>
    </lineage>
</organism>
<dbReference type="InterPro" id="IPR040234">
    <property type="entry name" value="QC/QCL"/>
</dbReference>
<reference evidence="5" key="3">
    <citation type="submission" date="2016-03" db="UniProtKB">
        <authorList>
            <consortium name="EnsemblProtists"/>
        </authorList>
    </citation>
    <scope>IDENTIFICATION</scope>
</reference>
<dbReference type="KEGG" id="gtt:GUITHDRAFT_149172"/>
<proteinExistence type="predicted"/>
<evidence type="ECO:0000313" key="5">
    <source>
        <dbReference type="EnsemblProtists" id="EKX31641"/>
    </source>
</evidence>
<dbReference type="PANTHER" id="PTHR12283:SF6">
    <property type="entry name" value="GLUTAMINYL-PEPTIDE CYCLOTRANSFERASE-RELATED"/>
    <property type="match status" value="1"/>
</dbReference>
<dbReference type="GO" id="GO:0016603">
    <property type="term" value="F:glutaminyl-peptide cyclotransferase activity"/>
    <property type="evidence" value="ECO:0007669"/>
    <property type="project" value="TreeGrafter"/>
</dbReference>
<sequence>MVGKERSGAREEEEEEEVGAKPLMPLHPRGDEQEDVALPMPREFRRTYEPCPSNVEPQLTLKSPPLCNQDLACWVAGSWFAGCGCLGRRSRGVMGSRWLERRLTGRCLEQEMGARPEVCLGLKDSGQVITFFFFYFKSDLLENDSLLEQLAKLRCRCASMAASEAVGCYLNSASGACVQVKSFKIDCWAAEMNSNELQSLECKSEIEVGWASTIDYISQVLTSLGWHVEYDQFTAETPLGSKPMKSVIASFSPQGGDCILDLAGATDSAAPMGMMLSLAERLTPLLQRKLSADGALPVKLRPLTRWFSSALLRLP</sequence>
<dbReference type="PANTHER" id="PTHR12283">
    <property type="entry name" value="GLUTAMINYL-PEPTIDE CYCLOTRANSFERASE"/>
    <property type="match status" value="1"/>
</dbReference>
<reference evidence="6" key="2">
    <citation type="submission" date="2012-11" db="EMBL/GenBank/DDBJ databases">
        <authorList>
            <person name="Kuo A."/>
            <person name="Curtis B.A."/>
            <person name="Tanifuji G."/>
            <person name="Burki F."/>
            <person name="Gruber A."/>
            <person name="Irimia M."/>
            <person name="Maruyama S."/>
            <person name="Arias M.C."/>
            <person name="Ball S.G."/>
            <person name="Gile G.H."/>
            <person name="Hirakawa Y."/>
            <person name="Hopkins J.F."/>
            <person name="Rensing S.A."/>
            <person name="Schmutz J."/>
            <person name="Symeonidi A."/>
            <person name="Elias M."/>
            <person name="Eveleigh R.J."/>
            <person name="Herman E.K."/>
            <person name="Klute M.J."/>
            <person name="Nakayama T."/>
            <person name="Obornik M."/>
            <person name="Reyes-Prieto A."/>
            <person name="Armbrust E.V."/>
            <person name="Aves S.J."/>
            <person name="Beiko R.G."/>
            <person name="Coutinho P."/>
            <person name="Dacks J.B."/>
            <person name="Durnford D.G."/>
            <person name="Fast N.M."/>
            <person name="Green B.R."/>
            <person name="Grisdale C."/>
            <person name="Hempe F."/>
            <person name="Henrissat B."/>
            <person name="Hoppner M.P."/>
            <person name="Ishida K.-I."/>
            <person name="Kim E."/>
            <person name="Koreny L."/>
            <person name="Kroth P.G."/>
            <person name="Liu Y."/>
            <person name="Malik S.-B."/>
            <person name="Maier U.G."/>
            <person name="McRose D."/>
            <person name="Mock T."/>
            <person name="Neilson J.A."/>
            <person name="Onodera N.T."/>
            <person name="Poole A.M."/>
            <person name="Pritham E.J."/>
            <person name="Richards T.A."/>
            <person name="Rocap G."/>
            <person name="Roy S.W."/>
            <person name="Sarai C."/>
            <person name="Schaack S."/>
            <person name="Shirato S."/>
            <person name="Slamovits C.H."/>
            <person name="Spencer D.F."/>
            <person name="Suzuki S."/>
            <person name="Worden A.Z."/>
            <person name="Zauner S."/>
            <person name="Barry K."/>
            <person name="Bell C."/>
            <person name="Bharti A.K."/>
            <person name="Crow J.A."/>
            <person name="Grimwood J."/>
            <person name="Kramer R."/>
            <person name="Lindquist E."/>
            <person name="Lucas S."/>
            <person name="Salamov A."/>
            <person name="McFadden G.I."/>
            <person name="Lane C.E."/>
            <person name="Keeling P.J."/>
            <person name="Gray M.W."/>
            <person name="Grigoriev I.V."/>
            <person name="Archibald J.M."/>
        </authorList>
    </citation>
    <scope>NUCLEOTIDE SEQUENCE</scope>
    <source>
        <strain evidence="6">CCMP2712</strain>
    </source>
</reference>
<dbReference type="RefSeq" id="XP_005818621.1">
    <property type="nucleotide sequence ID" value="XM_005818564.1"/>
</dbReference>
<feature type="compositionally biased region" description="Basic and acidic residues" evidence="3">
    <location>
        <begin position="1"/>
        <end position="10"/>
    </location>
</feature>
<dbReference type="OrthoDB" id="3907302at2759"/>
<evidence type="ECO:0000256" key="3">
    <source>
        <dbReference type="SAM" id="MobiDB-lite"/>
    </source>
</evidence>
<dbReference type="Proteomes" id="UP000011087">
    <property type="component" value="Unassembled WGS sequence"/>
</dbReference>
<keyword evidence="2" id="KW-0012">Acyltransferase</keyword>
<dbReference type="Gene3D" id="3.40.630.10">
    <property type="entry name" value="Zn peptidases"/>
    <property type="match status" value="1"/>
</dbReference>
<evidence type="ECO:0000313" key="6">
    <source>
        <dbReference type="Proteomes" id="UP000011087"/>
    </source>
</evidence>
<keyword evidence="6" id="KW-1185">Reference proteome</keyword>
<dbReference type="EnsemblProtists" id="EKX31641">
    <property type="protein sequence ID" value="EKX31641"/>
    <property type="gene ID" value="GUITHDRAFT_149172"/>
</dbReference>
<dbReference type="EMBL" id="JH993252">
    <property type="protein sequence ID" value="EKX31641.1"/>
    <property type="molecule type" value="Genomic_DNA"/>
</dbReference>
<evidence type="ECO:0000313" key="4">
    <source>
        <dbReference type="EMBL" id="EKX31641.1"/>
    </source>
</evidence>
<protein>
    <submittedName>
        <fullName evidence="4 5">Uncharacterized protein</fullName>
    </submittedName>
</protein>
<name>L1I5W8_GUITC</name>